<reference evidence="2" key="1">
    <citation type="submission" date="2022-11" db="UniProtKB">
        <authorList>
            <consortium name="WormBaseParasite"/>
        </authorList>
    </citation>
    <scope>IDENTIFICATION</scope>
</reference>
<dbReference type="WBParaSite" id="ES5_v2.g7846.t1">
    <property type="protein sequence ID" value="ES5_v2.g7846.t1"/>
    <property type="gene ID" value="ES5_v2.g7846"/>
</dbReference>
<evidence type="ECO:0000313" key="1">
    <source>
        <dbReference type="Proteomes" id="UP000887579"/>
    </source>
</evidence>
<dbReference type="Proteomes" id="UP000887579">
    <property type="component" value="Unplaced"/>
</dbReference>
<protein>
    <submittedName>
        <fullName evidence="2">Uncharacterized protein</fullName>
    </submittedName>
</protein>
<evidence type="ECO:0000313" key="2">
    <source>
        <dbReference type="WBParaSite" id="ES5_v2.g7846.t1"/>
    </source>
</evidence>
<organism evidence="1 2">
    <name type="scientific">Panagrolaimus sp. ES5</name>
    <dbReference type="NCBI Taxonomy" id="591445"/>
    <lineage>
        <taxon>Eukaryota</taxon>
        <taxon>Metazoa</taxon>
        <taxon>Ecdysozoa</taxon>
        <taxon>Nematoda</taxon>
        <taxon>Chromadorea</taxon>
        <taxon>Rhabditida</taxon>
        <taxon>Tylenchina</taxon>
        <taxon>Panagrolaimomorpha</taxon>
        <taxon>Panagrolaimoidea</taxon>
        <taxon>Panagrolaimidae</taxon>
        <taxon>Panagrolaimus</taxon>
    </lineage>
</organism>
<accession>A0AC34GSU3</accession>
<proteinExistence type="predicted"/>
<sequence length="71" mass="8360">MSKAAERENTLVFLKILKNYYPQIVDRSDNLPIWEKVLTECQKRGIFMDKSAHYLAKKRWTASLGNLKVIF</sequence>
<name>A0AC34GSU3_9BILA</name>